<evidence type="ECO:0000313" key="4">
    <source>
        <dbReference type="EMBL" id="KAL2039862.1"/>
    </source>
</evidence>
<protein>
    <recommendedName>
        <fullName evidence="6">Ankyrin repeat protein</fullName>
    </recommendedName>
</protein>
<keyword evidence="5" id="KW-1185">Reference proteome</keyword>
<evidence type="ECO:0000256" key="3">
    <source>
        <dbReference type="PROSITE-ProRule" id="PRU00023"/>
    </source>
</evidence>
<keyword evidence="1" id="KW-0677">Repeat</keyword>
<dbReference type="InterPro" id="IPR002110">
    <property type="entry name" value="Ankyrin_rpt"/>
</dbReference>
<evidence type="ECO:0000256" key="2">
    <source>
        <dbReference type="ARBA" id="ARBA00023043"/>
    </source>
</evidence>
<dbReference type="PANTHER" id="PTHR24198">
    <property type="entry name" value="ANKYRIN REPEAT AND PROTEIN KINASE DOMAIN-CONTAINING PROTEIN"/>
    <property type="match status" value="1"/>
</dbReference>
<evidence type="ECO:0000256" key="1">
    <source>
        <dbReference type="ARBA" id="ARBA00022737"/>
    </source>
</evidence>
<gene>
    <name evidence="4" type="ORF">N7G274_007263</name>
</gene>
<accession>A0ABR4A1N5</accession>
<proteinExistence type="predicted"/>
<dbReference type="InterPro" id="IPR036770">
    <property type="entry name" value="Ankyrin_rpt-contain_sf"/>
</dbReference>
<evidence type="ECO:0000313" key="5">
    <source>
        <dbReference type="Proteomes" id="UP001590950"/>
    </source>
</evidence>
<feature type="repeat" description="ANK" evidence="3">
    <location>
        <begin position="351"/>
        <end position="383"/>
    </location>
</feature>
<reference evidence="4 5" key="1">
    <citation type="submission" date="2024-09" db="EMBL/GenBank/DDBJ databases">
        <title>Rethinking Asexuality: The Enigmatic Case of Functional Sexual Genes in Lepraria (Stereocaulaceae).</title>
        <authorList>
            <person name="Doellman M."/>
            <person name="Sun Y."/>
            <person name="Barcenas-Pena A."/>
            <person name="Lumbsch H.T."/>
            <person name="Grewe F."/>
        </authorList>
    </citation>
    <scope>NUCLEOTIDE SEQUENCE [LARGE SCALE GENOMIC DNA]</scope>
    <source>
        <strain evidence="4 5">Mercado 3170</strain>
    </source>
</reference>
<dbReference type="Gene3D" id="1.25.40.20">
    <property type="entry name" value="Ankyrin repeat-containing domain"/>
    <property type="match status" value="1"/>
</dbReference>
<dbReference type="Proteomes" id="UP001590950">
    <property type="component" value="Unassembled WGS sequence"/>
</dbReference>
<dbReference type="Pfam" id="PF12796">
    <property type="entry name" value="Ank_2"/>
    <property type="match status" value="1"/>
</dbReference>
<dbReference type="EMBL" id="JBEFKJ010000023">
    <property type="protein sequence ID" value="KAL2039862.1"/>
    <property type="molecule type" value="Genomic_DNA"/>
</dbReference>
<name>A0ABR4A1N5_9LECA</name>
<keyword evidence="2 3" id="KW-0040">ANK repeat</keyword>
<feature type="repeat" description="ANK" evidence="3">
    <location>
        <begin position="283"/>
        <end position="315"/>
    </location>
</feature>
<evidence type="ECO:0008006" key="6">
    <source>
        <dbReference type="Google" id="ProtNLM"/>
    </source>
</evidence>
<organism evidence="4 5">
    <name type="scientific">Stereocaulon virgatum</name>
    <dbReference type="NCBI Taxonomy" id="373712"/>
    <lineage>
        <taxon>Eukaryota</taxon>
        <taxon>Fungi</taxon>
        <taxon>Dikarya</taxon>
        <taxon>Ascomycota</taxon>
        <taxon>Pezizomycotina</taxon>
        <taxon>Lecanoromycetes</taxon>
        <taxon>OSLEUM clade</taxon>
        <taxon>Lecanoromycetidae</taxon>
        <taxon>Lecanorales</taxon>
        <taxon>Lecanorineae</taxon>
        <taxon>Stereocaulaceae</taxon>
        <taxon>Stereocaulon</taxon>
    </lineage>
</organism>
<dbReference type="PROSITE" id="PS50297">
    <property type="entry name" value="ANK_REP_REGION"/>
    <property type="match status" value="2"/>
</dbReference>
<comment type="caution">
    <text evidence="4">The sequence shown here is derived from an EMBL/GenBank/DDBJ whole genome shotgun (WGS) entry which is preliminary data.</text>
</comment>
<sequence>MAELAMIIGLIDGSAGLLIKCGSVVNTLSNLAGKFKKAELAIKTMIQQVDTIKAAWSRIREWSIECQKNEDARRSGLELLGRLNQSLECGDLVISALEEDLVPYRNAKKTMSLRQRSKSIWNENLLHLHRDRVRDQVLTMNLLLQVLQLPTSEHRINLLRESELELRQYDESAFSIVPSRMSSRMSVSTYRKDTNTSVECVDMVYKPLSFENDLFTATVYKRNYRSPLSGSVIHSKIVAAEAANQPHRMRRNSATKVEEAEVVEDTSLTQPNPVQELMARARPGYKPVHAVAMIGNIELMEELLAGGAIVNEYTADGLKLAPLHIATNYGHEPMTRLLLRKGAHVDSSDSLGNRPIQYAIHGRNLEVVRILLDYGAATNGASQCHYQPLHHAAHSCEQPNMIELVSSRGLNINEKDWAIRTPLHLACEQGNVLNIHILLASYTRAGLELPDDILFTAIGSAKPSAVEEFLEQGLVPDIDSKTYRGFKTALHYALLLFASTTATGKDSFFAKHRKDFKAIVQILLKYKANICATGEYGSYLFHSLMEQDDRNEEIINQSQDLLNLLLNGGAISEALHKFRMSLLWGLPSCRMVHFVLSRGAEDLSESQLKNFAMYFKMCRDFNIGSITQADAKKMMEFLAKKAAEPIWQPSVPTPALLANQTSEHKDKET</sequence>
<feature type="repeat" description="ANK" evidence="3">
    <location>
        <begin position="318"/>
        <end position="350"/>
    </location>
</feature>
<dbReference type="SMART" id="SM00248">
    <property type="entry name" value="ANK"/>
    <property type="match status" value="6"/>
</dbReference>
<dbReference type="SUPFAM" id="SSF48403">
    <property type="entry name" value="Ankyrin repeat"/>
    <property type="match status" value="1"/>
</dbReference>
<dbReference type="PROSITE" id="PS50088">
    <property type="entry name" value="ANK_REPEAT"/>
    <property type="match status" value="3"/>
</dbReference>
<dbReference type="PANTHER" id="PTHR24198:SF165">
    <property type="entry name" value="ANKYRIN REPEAT-CONTAINING PROTEIN-RELATED"/>
    <property type="match status" value="1"/>
</dbReference>